<protein>
    <recommendedName>
        <fullName evidence="3">XRE family transcriptional regulator</fullName>
    </recommendedName>
</protein>
<organism evidence="1 2">
    <name type="scientific">Anaerotruncus colihominis</name>
    <dbReference type="NCBI Taxonomy" id="169435"/>
    <lineage>
        <taxon>Bacteria</taxon>
        <taxon>Bacillati</taxon>
        <taxon>Bacillota</taxon>
        <taxon>Clostridia</taxon>
        <taxon>Eubacteriales</taxon>
        <taxon>Oscillospiraceae</taxon>
        <taxon>Anaerotruncus</taxon>
    </lineage>
</organism>
<evidence type="ECO:0000313" key="2">
    <source>
        <dbReference type="Proteomes" id="UP000462501"/>
    </source>
</evidence>
<name>A0A845SS78_9FIRM</name>
<proteinExistence type="predicted"/>
<dbReference type="EMBL" id="VIQT01000002">
    <property type="protein sequence ID" value="NDO37708.1"/>
    <property type="molecule type" value="Genomic_DNA"/>
</dbReference>
<reference evidence="1 2" key="1">
    <citation type="submission" date="2019-06" db="EMBL/GenBank/DDBJ databases">
        <title>Draft genome sequences of 15 bacterial species constituting the stable defined intestinal microbiota of the GM15 gnotobiotic mouse model.</title>
        <authorList>
            <person name="Elie C."/>
            <person name="Mathieu A."/>
            <person name="Saliou A."/>
            <person name="Darnaud M."/>
            <person name="Leulier F."/>
            <person name="Tamellini A."/>
        </authorList>
    </citation>
    <scope>NUCLEOTIDE SEQUENCE [LARGE SCALE GENOMIC DNA]</scope>
    <source>
        <strain evidence="1 2">JM4-15</strain>
    </source>
</reference>
<sequence>MADEKYYYETVIHFARKQGMTLSFLSKACRIKTETLSKQLRRKGGSDLTILNCLILRDVIAPNLSLDELYPEAFSEKEG</sequence>
<dbReference type="RefSeq" id="WP_162220192.1">
    <property type="nucleotide sequence ID" value="NZ_VIQT01000002.1"/>
</dbReference>
<evidence type="ECO:0000313" key="1">
    <source>
        <dbReference type="EMBL" id="NDO37708.1"/>
    </source>
</evidence>
<accession>A0A845SS78</accession>
<dbReference type="AlphaFoldDB" id="A0A845SS78"/>
<gene>
    <name evidence="1" type="ORF">FMM72_00345</name>
</gene>
<evidence type="ECO:0008006" key="3">
    <source>
        <dbReference type="Google" id="ProtNLM"/>
    </source>
</evidence>
<comment type="caution">
    <text evidence="1">The sequence shown here is derived from an EMBL/GenBank/DDBJ whole genome shotgun (WGS) entry which is preliminary data.</text>
</comment>
<dbReference type="Proteomes" id="UP000462501">
    <property type="component" value="Unassembled WGS sequence"/>
</dbReference>